<evidence type="ECO:0000313" key="3">
    <source>
        <dbReference type="Proteomes" id="UP000823913"/>
    </source>
</evidence>
<organism evidence="2 3">
    <name type="scientific">Candidatus Coproplasma avicola</name>
    <dbReference type="NCBI Taxonomy" id="2840744"/>
    <lineage>
        <taxon>Bacteria</taxon>
        <taxon>Bacillati</taxon>
        <taxon>Bacillota</taxon>
        <taxon>Clostridia</taxon>
        <taxon>Eubacteriales</taxon>
        <taxon>Candidatus Coproplasma</taxon>
    </lineage>
</organism>
<feature type="transmembrane region" description="Helical" evidence="1">
    <location>
        <begin position="48"/>
        <end position="72"/>
    </location>
</feature>
<dbReference type="PROSITE" id="PS51257">
    <property type="entry name" value="PROKAR_LIPOPROTEIN"/>
    <property type="match status" value="1"/>
</dbReference>
<evidence type="ECO:0000313" key="2">
    <source>
        <dbReference type="EMBL" id="HIR67474.1"/>
    </source>
</evidence>
<reference evidence="2" key="2">
    <citation type="journal article" date="2021" name="PeerJ">
        <title>Extensive microbial diversity within the chicken gut microbiome revealed by metagenomics and culture.</title>
        <authorList>
            <person name="Gilroy R."/>
            <person name="Ravi A."/>
            <person name="Getino M."/>
            <person name="Pursley I."/>
            <person name="Horton D.L."/>
            <person name="Alikhan N.F."/>
            <person name="Baker D."/>
            <person name="Gharbi K."/>
            <person name="Hall N."/>
            <person name="Watson M."/>
            <person name="Adriaenssens E.M."/>
            <person name="Foster-Nyarko E."/>
            <person name="Jarju S."/>
            <person name="Secka A."/>
            <person name="Antonio M."/>
            <person name="Oren A."/>
            <person name="Chaudhuri R.R."/>
            <person name="La Ragione R."/>
            <person name="Hildebrand F."/>
            <person name="Pallen M.J."/>
        </authorList>
    </citation>
    <scope>NUCLEOTIDE SEQUENCE</scope>
    <source>
        <strain evidence="2">ChiW16-3235</strain>
    </source>
</reference>
<dbReference type="Proteomes" id="UP000823913">
    <property type="component" value="Unassembled WGS sequence"/>
</dbReference>
<protein>
    <submittedName>
        <fullName evidence="2">Uncharacterized protein</fullName>
    </submittedName>
</protein>
<feature type="transmembrane region" description="Helical" evidence="1">
    <location>
        <begin position="202"/>
        <end position="221"/>
    </location>
</feature>
<evidence type="ECO:0000256" key="1">
    <source>
        <dbReference type="SAM" id="Phobius"/>
    </source>
</evidence>
<feature type="transmembrane region" description="Helical" evidence="1">
    <location>
        <begin position="129"/>
        <end position="150"/>
    </location>
</feature>
<gene>
    <name evidence="2" type="ORF">IAB94_05465</name>
</gene>
<dbReference type="AlphaFoldDB" id="A0A9D1J994"/>
<accession>A0A9D1J994</accession>
<dbReference type="EMBL" id="DVHK01000111">
    <property type="protein sequence ID" value="HIR67474.1"/>
    <property type="molecule type" value="Genomic_DNA"/>
</dbReference>
<reference evidence="2" key="1">
    <citation type="submission" date="2020-10" db="EMBL/GenBank/DDBJ databases">
        <authorList>
            <person name="Gilroy R."/>
        </authorList>
    </citation>
    <scope>NUCLEOTIDE SEQUENCE</scope>
    <source>
        <strain evidence="2">ChiW16-3235</strain>
    </source>
</reference>
<keyword evidence="1" id="KW-0472">Membrane</keyword>
<feature type="transmembrane region" description="Helical" evidence="1">
    <location>
        <begin position="274"/>
        <end position="296"/>
    </location>
</feature>
<proteinExistence type="predicted"/>
<sequence length="309" mass="34263">MKRLLLYFKRLWQRVLNPSVVQAAIAFVVGCIFIAAAIVLSLNGINDVGAYFCYFFALLSLVYIGYICVYGFPKVKQRTLEFAARYEFTSNLVKNYGYRTVVIACASVALNAAYAVYNSAVALHYSALWNGLFAVYYILLCALRGTFLMDKRKKARALTKDERAELSAKKYVRCGIWLIMLTLLIVANIVSMSVAGAGRRQSGYLVIAAALYTFVRFGLAVRNIRKAKKQDDFSIKALRNIGFADALVALFVLQTSMLVSFGENHAGYAAFSRTMGIATGTAVCAIMVFMGIYMIVSGRRALKDEVKNV</sequence>
<feature type="transmembrane region" description="Helical" evidence="1">
    <location>
        <begin position="171"/>
        <end position="190"/>
    </location>
</feature>
<comment type="caution">
    <text evidence="2">The sequence shown here is derived from an EMBL/GenBank/DDBJ whole genome shotgun (WGS) entry which is preliminary data.</text>
</comment>
<keyword evidence="1" id="KW-1133">Transmembrane helix</keyword>
<feature type="transmembrane region" description="Helical" evidence="1">
    <location>
        <begin position="96"/>
        <end position="117"/>
    </location>
</feature>
<keyword evidence="1" id="KW-0812">Transmembrane</keyword>
<feature type="transmembrane region" description="Helical" evidence="1">
    <location>
        <begin position="242"/>
        <end position="262"/>
    </location>
</feature>
<name>A0A9D1J994_9FIRM</name>
<feature type="transmembrane region" description="Helical" evidence="1">
    <location>
        <begin position="20"/>
        <end position="42"/>
    </location>
</feature>